<evidence type="ECO:0000259" key="7">
    <source>
        <dbReference type="Pfam" id="PF03936"/>
    </source>
</evidence>
<evidence type="ECO:0000256" key="4">
    <source>
        <dbReference type="ARBA" id="ARBA00022842"/>
    </source>
</evidence>
<dbReference type="InterPro" id="IPR005630">
    <property type="entry name" value="Terpene_synthase_metal-bd"/>
</dbReference>
<dbReference type="Proteomes" id="UP001280121">
    <property type="component" value="Unassembled WGS sequence"/>
</dbReference>
<reference evidence="8" key="1">
    <citation type="journal article" date="2023" name="Plant J.">
        <title>Genome sequences and population genomics provide insights into the demographic history, inbreeding, and mutation load of two 'living fossil' tree species of Dipteronia.</title>
        <authorList>
            <person name="Feng Y."/>
            <person name="Comes H.P."/>
            <person name="Chen J."/>
            <person name="Zhu S."/>
            <person name="Lu R."/>
            <person name="Zhang X."/>
            <person name="Li P."/>
            <person name="Qiu J."/>
            <person name="Olsen K.M."/>
            <person name="Qiu Y."/>
        </authorList>
    </citation>
    <scope>NUCLEOTIDE SEQUENCE</scope>
    <source>
        <strain evidence="8">KIB01</strain>
    </source>
</reference>
<dbReference type="InterPro" id="IPR050148">
    <property type="entry name" value="Terpene_synthase-like"/>
</dbReference>
<evidence type="ECO:0000256" key="3">
    <source>
        <dbReference type="ARBA" id="ARBA00022723"/>
    </source>
</evidence>
<keyword evidence="9" id="KW-1185">Reference proteome</keyword>
<protein>
    <recommendedName>
        <fullName evidence="7">Terpene synthase metal-binding domain-containing protein</fullName>
    </recommendedName>
</protein>
<keyword evidence="4" id="KW-0460">Magnesium</keyword>
<dbReference type="GO" id="GO:0000287">
    <property type="term" value="F:magnesium ion binding"/>
    <property type="evidence" value="ECO:0007669"/>
    <property type="project" value="InterPro"/>
</dbReference>
<dbReference type="EMBL" id="JANJYI010000006">
    <property type="protein sequence ID" value="KAK2644280.1"/>
    <property type="molecule type" value="Genomic_DNA"/>
</dbReference>
<dbReference type="AlphaFoldDB" id="A0AAD9WW40"/>
<dbReference type="Pfam" id="PF03936">
    <property type="entry name" value="Terpene_synth_C"/>
    <property type="match status" value="1"/>
</dbReference>
<proteinExistence type="predicted"/>
<comment type="caution">
    <text evidence="8">The sequence shown here is derived from an EMBL/GenBank/DDBJ whole genome shotgun (WGS) entry which is preliminary data.</text>
</comment>
<evidence type="ECO:0000256" key="1">
    <source>
        <dbReference type="ARBA" id="ARBA00001936"/>
    </source>
</evidence>
<dbReference type="SUPFAM" id="SSF48576">
    <property type="entry name" value="Terpenoid synthases"/>
    <property type="match status" value="1"/>
</dbReference>
<dbReference type="Gene3D" id="1.10.600.10">
    <property type="entry name" value="Farnesyl Diphosphate Synthase"/>
    <property type="match status" value="2"/>
</dbReference>
<dbReference type="GO" id="GO:0010333">
    <property type="term" value="F:terpene synthase activity"/>
    <property type="evidence" value="ECO:0007669"/>
    <property type="project" value="InterPro"/>
</dbReference>
<comment type="cofactor">
    <cofactor evidence="2">
        <name>Mg(2+)</name>
        <dbReference type="ChEBI" id="CHEBI:18420"/>
    </cofactor>
</comment>
<evidence type="ECO:0000313" key="8">
    <source>
        <dbReference type="EMBL" id="KAK2644280.1"/>
    </source>
</evidence>
<dbReference type="PANTHER" id="PTHR31225:SF245">
    <property type="entry name" value="(-)-ALPHA-TERPINEOL SYNTHASE-LIKE"/>
    <property type="match status" value="1"/>
</dbReference>
<feature type="domain" description="Terpene synthase metal-binding" evidence="7">
    <location>
        <begin position="2"/>
        <end position="102"/>
    </location>
</feature>
<evidence type="ECO:0000256" key="5">
    <source>
        <dbReference type="ARBA" id="ARBA00023211"/>
    </source>
</evidence>
<evidence type="ECO:0000256" key="2">
    <source>
        <dbReference type="ARBA" id="ARBA00001946"/>
    </source>
</evidence>
<comment type="cofactor">
    <cofactor evidence="1">
        <name>Mn(2+)</name>
        <dbReference type="ChEBI" id="CHEBI:29035"/>
    </cofactor>
</comment>
<keyword evidence="6" id="KW-0456">Lyase</keyword>
<dbReference type="GO" id="GO:0016114">
    <property type="term" value="P:terpenoid biosynthetic process"/>
    <property type="evidence" value="ECO:0007669"/>
    <property type="project" value="InterPro"/>
</dbReference>
<organism evidence="8 9">
    <name type="scientific">Dipteronia dyeriana</name>
    <dbReference type="NCBI Taxonomy" id="168575"/>
    <lineage>
        <taxon>Eukaryota</taxon>
        <taxon>Viridiplantae</taxon>
        <taxon>Streptophyta</taxon>
        <taxon>Embryophyta</taxon>
        <taxon>Tracheophyta</taxon>
        <taxon>Spermatophyta</taxon>
        <taxon>Magnoliopsida</taxon>
        <taxon>eudicotyledons</taxon>
        <taxon>Gunneridae</taxon>
        <taxon>Pentapetalae</taxon>
        <taxon>rosids</taxon>
        <taxon>malvids</taxon>
        <taxon>Sapindales</taxon>
        <taxon>Sapindaceae</taxon>
        <taxon>Hippocastanoideae</taxon>
        <taxon>Acereae</taxon>
        <taxon>Dipteronia</taxon>
    </lineage>
</organism>
<evidence type="ECO:0000256" key="6">
    <source>
        <dbReference type="ARBA" id="ARBA00023239"/>
    </source>
</evidence>
<sequence>MEFDRDRLVIAFLWTLGTAFKPRFGSWRILNTKIIPLIIVIDDIYDVYGTLEKLELFTDVVDRWDIQAMKELPKYMKLCFPTLFNFTNELAYVILKEQGLDVFKLKSSYELKLGDILISIQCSMNETGASEEVAHQHTKDLMRQPWKKVNAYRAADTILSETSIELILNLVRMAHCVYLYGDGHDVQEETKNFALPLGFEPIPL</sequence>
<gene>
    <name evidence="8" type="ORF">Ddye_019475</name>
</gene>
<dbReference type="InterPro" id="IPR008949">
    <property type="entry name" value="Isoprenoid_synthase_dom_sf"/>
</dbReference>
<keyword evidence="3" id="KW-0479">Metal-binding</keyword>
<name>A0AAD9WW40_9ROSI</name>
<accession>A0AAD9WW40</accession>
<keyword evidence="5" id="KW-0464">Manganese</keyword>
<evidence type="ECO:0000313" key="9">
    <source>
        <dbReference type="Proteomes" id="UP001280121"/>
    </source>
</evidence>
<dbReference type="PANTHER" id="PTHR31225">
    <property type="entry name" value="OS04G0344100 PROTEIN-RELATED"/>
    <property type="match status" value="1"/>
</dbReference>